<keyword evidence="4" id="KW-0862">Zinc</keyword>
<evidence type="ECO:0000256" key="7">
    <source>
        <dbReference type="SAM" id="MobiDB-lite"/>
    </source>
</evidence>
<evidence type="ECO:0000313" key="10">
    <source>
        <dbReference type="Proteomes" id="UP000886523"/>
    </source>
</evidence>
<protein>
    <recommendedName>
        <fullName evidence="8">C2H2-type domain-containing protein</fullName>
    </recommendedName>
</protein>
<dbReference type="Proteomes" id="UP000886523">
    <property type="component" value="Unassembled WGS sequence"/>
</dbReference>
<dbReference type="GO" id="GO:0005634">
    <property type="term" value="C:nucleus"/>
    <property type="evidence" value="ECO:0007669"/>
    <property type="project" value="UniProtKB-SubCell"/>
</dbReference>
<feature type="region of interest" description="Disordered" evidence="7">
    <location>
        <begin position="93"/>
        <end position="123"/>
    </location>
</feature>
<evidence type="ECO:0000256" key="6">
    <source>
        <dbReference type="PROSITE-ProRule" id="PRU00042"/>
    </source>
</evidence>
<feature type="compositionally biased region" description="Polar residues" evidence="7">
    <location>
        <begin position="238"/>
        <end position="257"/>
    </location>
</feature>
<keyword evidence="10" id="KW-1185">Reference proteome</keyword>
<dbReference type="AlphaFoldDB" id="A0A9P6B5W4"/>
<evidence type="ECO:0000256" key="5">
    <source>
        <dbReference type="ARBA" id="ARBA00023242"/>
    </source>
</evidence>
<comment type="subcellular location">
    <subcellularLocation>
        <location evidence="1">Nucleus</location>
    </subcellularLocation>
</comment>
<evidence type="ECO:0000256" key="2">
    <source>
        <dbReference type="ARBA" id="ARBA00022723"/>
    </source>
</evidence>
<feature type="compositionally biased region" description="Pro residues" evidence="7">
    <location>
        <begin position="280"/>
        <end position="298"/>
    </location>
</feature>
<name>A0A9P6B5W4_9AGAM</name>
<comment type="caution">
    <text evidence="9">The sequence shown here is derived from an EMBL/GenBank/DDBJ whole genome shotgun (WGS) entry which is preliminary data.</text>
</comment>
<keyword evidence="3 6" id="KW-0863">Zinc-finger</keyword>
<dbReference type="PANTHER" id="PTHR23215:SF0">
    <property type="entry name" value="BUB3-INTERACTING AND GLEBS MOTIF-CONTAINING PROTEIN ZNF207"/>
    <property type="match status" value="1"/>
</dbReference>
<evidence type="ECO:0000256" key="3">
    <source>
        <dbReference type="ARBA" id="ARBA00022771"/>
    </source>
</evidence>
<dbReference type="PROSITE" id="PS00028">
    <property type="entry name" value="ZINC_FINGER_C2H2_1"/>
    <property type="match status" value="1"/>
</dbReference>
<evidence type="ECO:0000259" key="8">
    <source>
        <dbReference type="PROSITE" id="PS50157"/>
    </source>
</evidence>
<keyword evidence="2" id="KW-0479">Metal-binding</keyword>
<feature type="domain" description="C2H2-type" evidence="8">
    <location>
        <begin position="36"/>
        <end position="64"/>
    </location>
</feature>
<dbReference type="PROSITE" id="PS50157">
    <property type="entry name" value="ZINC_FINGER_C2H2_2"/>
    <property type="match status" value="1"/>
</dbReference>
<dbReference type="CDD" id="cd20908">
    <property type="entry name" value="SUF4-like"/>
    <property type="match status" value="1"/>
</dbReference>
<accession>A0A9P6B5W4</accession>
<evidence type="ECO:0000256" key="4">
    <source>
        <dbReference type="ARBA" id="ARBA00022833"/>
    </source>
</evidence>
<evidence type="ECO:0000313" key="9">
    <source>
        <dbReference type="EMBL" id="KAF9516871.1"/>
    </source>
</evidence>
<sequence>MAKKKNKLVLRPWCWYCEREFEDEKVLMQHQKAKHYKCRHCPRKLNTAGGLAVHIQQVHKLDPEKIENALPGRDGGEVEIFGMEGIPKNDAEAWKRRKEAEAGVAAGSTSQPQAKRPKVDKKPLSDVELAAQLAAHKALMSGSDVPSVNPTASGTTSTGAPIVYGAPQTYAVPPAPIQPPGPPVAFPNGAPPFPDGRNLNVPLHQSCWTSRVSSIPSWNAASARFSSRLDASSWLPTTSTGGCASSSNQDGWSSISGHTEWPPRFPSGGAAAWWSGPTGPGAPPHLPPGTPGSFPPPAALASGSVNSNDAGAPPNPRASESPRKVPPLIAPILEQENPPIKSGTILIWEEANHLPAEKRAQDLKYAYSDVPLPVEQSDEAAEIVGDAAPATQARGTKRARAEDFL</sequence>
<gene>
    <name evidence="9" type="ORF">BS47DRAFT_612675</name>
</gene>
<evidence type="ECO:0000256" key="1">
    <source>
        <dbReference type="ARBA" id="ARBA00004123"/>
    </source>
</evidence>
<proteinExistence type="predicted"/>
<dbReference type="Gene3D" id="3.30.160.60">
    <property type="entry name" value="Classic Zinc Finger"/>
    <property type="match status" value="1"/>
</dbReference>
<reference evidence="9" key="1">
    <citation type="journal article" date="2020" name="Nat. Commun.">
        <title>Large-scale genome sequencing of mycorrhizal fungi provides insights into the early evolution of symbiotic traits.</title>
        <authorList>
            <person name="Miyauchi S."/>
            <person name="Kiss E."/>
            <person name="Kuo A."/>
            <person name="Drula E."/>
            <person name="Kohler A."/>
            <person name="Sanchez-Garcia M."/>
            <person name="Morin E."/>
            <person name="Andreopoulos B."/>
            <person name="Barry K.W."/>
            <person name="Bonito G."/>
            <person name="Buee M."/>
            <person name="Carver A."/>
            <person name="Chen C."/>
            <person name="Cichocki N."/>
            <person name="Clum A."/>
            <person name="Culley D."/>
            <person name="Crous P.W."/>
            <person name="Fauchery L."/>
            <person name="Girlanda M."/>
            <person name="Hayes R.D."/>
            <person name="Keri Z."/>
            <person name="LaButti K."/>
            <person name="Lipzen A."/>
            <person name="Lombard V."/>
            <person name="Magnuson J."/>
            <person name="Maillard F."/>
            <person name="Murat C."/>
            <person name="Nolan M."/>
            <person name="Ohm R.A."/>
            <person name="Pangilinan J."/>
            <person name="Pereira M.F."/>
            <person name="Perotto S."/>
            <person name="Peter M."/>
            <person name="Pfister S."/>
            <person name="Riley R."/>
            <person name="Sitrit Y."/>
            <person name="Stielow J.B."/>
            <person name="Szollosi G."/>
            <person name="Zifcakova L."/>
            <person name="Stursova M."/>
            <person name="Spatafora J.W."/>
            <person name="Tedersoo L."/>
            <person name="Vaario L.M."/>
            <person name="Yamada A."/>
            <person name="Yan M."/>
            <person name="Wang P."/>
            <person name="Xu J."/>
            <person name="Bruns T."/>
            <person name="Baldrian P."/>
            <person name="Vilgalys R."/>
            <person name="Dunand C."/>
            <person name="Henrissat B."/>
            <person name="Grigoriev I.V."/>
            <person name="Hibbett D."/>
            <person name="Nagy L.G."/>
            <person name="Martin F.M."/>
        </authorList>
    </citation>
    <scope>NUCLEOTIDE SEQUENCE</scope>
    <source>
        <strain evidence="9">UP504</strain>
    </source>
</reference>
<dbReference type="InterPro" id="IPR013087">
    <property type="entry name" value="Znf_C2H2_type"/>
</dbReference>
<keyword evidence="5" id="KW-0539">Nucleus</keyword>
<dbReference type="PANTHER" id="PTHR23215">
    <property type="entry name" value="ZINC FINGER PROTEIN 207"/>
    <property type="match status" value="1"/>
</dbReference>
<dbReference type="SMART" id="SM00355">
    <property type="entry name" value="ZnF_C2H2"/>
    <property type="match status" value="2"/>
</dbReference>
<feature type="region of interest" description="Disordered" evidence="7">
    <location>
        <begin position="238"/>
        <end position="324"/>
    </location>
</feature>
<dbReference type="EMBL" id="MU128936">
    <property type="protein sequence ID" value="KAF9516871.1"/>
    <property type="molecule type" value="Genomic_DNA"/>
</dbReference>
<dbReference type="GO" id="GO:0008270">
    <property type="term" value="F:zinc ion binding"/>
    <property type="evidence" value="ECO:0007669"/>
    <property type="project" value="UniProtKB-KW"/>
</dbReference>
<dbReference type="OrthoDB" id="1306014at2759"/>
<feature type="region of interest" description="Disordered" evidence="7">
    <location>
        <begin position="381"/>
        <end position="405"/>
    </location>
</feature>
<organism evidence="9 10">
    <name type="scientific">Hydnum rufescens UP504</name>
    <dbReference type="NCBI Taxonomy" id="1448309"/>
    <lineage>
        <taxon>Eukaryota</taxon>
        <taxon>Fungi</taxon>
        <taxon>Dikarya</taxon>
        <taxon>Basidiomycota</taxon>
        <taxon>Agaricomycotina</taxon>
        <taxon>Agaricomycetes</taxon>
        <taxon>Cantharellales</taxon>
        <taxon>Hydnaceae</taxon>
        <taxon>Hydnum</taxon>
    </lineage>
</organism>